<dbReference type="InterPro" id="IPR036388">
    <property type="entry name" value="WH-like_DNA-bd_sf"/>
</dbReference>
<dbReference type="SUPFAM" id="SSF56726">
    <property type="entry name" value="DNA topoisomerase IV, alpha subunit"/>
    <property type="match status" value="1"/>
</dbReference>
<feature type="active site" description="O-(5'-phospho-DNA)-tyrosine intermediate" evidence="10">
    <location>
        <position position="120"/>
    </location>
</feature>
<dbReference type="GO" id="GO:0003677">
    <property type="term" value="F:DNA binding"/>
    <property type="evidence" value="ECO:0007669"/>
    <property type="project" value="UniProtKB-UniRule"/>
</dbReference>
<keyword evidence="15" id="KW-1185">Reference proteome</keyword>
<dbReference type="PRINTS" id="PR01550">
    <property type="entry name" value="TOP6AFAMILY"/>
</dbReference>
<evidence type="ECO:0000259" key="13">
    <source>
        <dbReference type="Pfam" id="PF21180"/>
    </source>
</evidence>
<evidence type="ECO:0000256" key="7">
    <source>
        <dbReference type="ARBA" id="ARBA00023029"/>
    </source>
</evidence>
<comment type="caution">
    <text evidence="14">The sequence shown here is derived from an EMBL/GenBank/DDBJ whole genome shotgun (WGS) entry which is preliminary data.</text>
</comment>
<evidence type="ECO:0000256" key="1">
    <source>
        <dbReference type="ARBA" id="ARBA00000185"/>
    </source>
</evidence>
<dbReference type="AlphaFoldDB" id="A0A8K0SW41"/>
<evidence type="ECO:0000256" key="3">
    <source>
        <dbReference type="ARBA" id="ARBA00006559"/>
    </source>
</evidence>
<keyword evidence="8 10" id="KW-0238">DNA-binding</keyword>
<dbReference type="GO" id="GO:0005524">
    <property type="term" value="F:ATP binding"/>
    <property type="evidence" value="ECO:0007669"/>
    <property type="project" value="InterPro"/>
</dbReference>
<organism evidence="14 15">
    <name type="scientific">Stachybotrys elegans</name>
    <dbReference type="NCBI Taxonomy" id="80388"/>
    <lineage>
        <taxon>Eukaryota</taxon>
        <taxon>Fungi</taxon>
        <taxon>Dikarya</taxon>
        <taxon>Ascomycota</taxon>
        <taxon>Pezizomycotina</taxon>
        <taxon>Sordariomycetes</taxon>
        <taxon>Hypocreomycetidae</taxon>
        <taxon>Hypocreales</taxon>
        <taxon>Stachybotryaceae</taxon>
        <taxon>Stachybotrys</taxon>
    </lineage>
</organism>
<dbReference type="EMBL" id="JAGPNK010000007">
    <property type="protein sequence ID" value="KAH7318275.1"/>
    <property type="molecule type" value="Genomic_DNA"/>
</dbReference>
<feature type="region of interest" description="Disordered" evidence="11">
    <location>
        <begin position="310"/>
        <end position="330"/>
    </location>
</feature>
<keyword evidence="7 10" id="KW-0799">Topoisomerase</keyword>
<evidence type="ECO:0000256" key="2">
    <source>
        <dbReference type="ARBA" id="ARBA00001946"/>
    </source>
</evidence>
<dbReference type="InterPro" id="IPR002815">
    <property type="entry name" value="Spo11/TopoVI_A"/>
</dbReference>
<dbReference type="InterPro" id="IPR013049">
    <property type="entry name" value="Spo11/TopoVI_A_N"/>
</dbReference>
<comment type="cofactor">
    <cofactor evidence="2">
        <name>Mg(2+)</name>
        <dbReference type="ChEBI" id="CHEBI:18420"/>
    </cofactor>
</comment>
<accession>A0A8K0SW41</accession>
<dbReference type="GO" id="GO:0000706">
    <property type="term" value="P:meiotic DNA double-strand break processing"/>
    <property type="evidence" value="ECO:0007669"/>
    <property type="project" value="TreeGrafter"/>
</dbReference>
<keyword evidence="5" id="KW-0479">Metal-binding</keyword>
<evidence type="ECO:0000256" key="9">
    <source>
        <dbReference type="ARBA" id="ARBA00023235"/>
    </source>
</evidence>
<dbReference type="OrthoDB" id="5377392at2759"/>
<feature type="domain" description="Topoisomerase 6 subunit A/Spo11 TOPRIM" evidence="13">
    <location>
        <begin position="239"/>
        <end position="336"/>
    </location>
</feature>
<name>A0A8K0SW41_9HYPO</name>
<evidence type="ECO:0000259" key="12">
    <source>
        <dbReference type="Pfam" id="PF04406"/>
    </source>
</evidence>
<gene>
    <name evidence="14" type="ORF">B0I35DRAFT_478794</name>
</gene>
<feature type="compositionally biased region" description="Polar residues" evidence="11">
    <location>
        <begin position="7"/>
        <end position="18"/>
    </location>
</feature>
<evidence type="ECO:0000256" key="5">
    <source>
        <dbReference type="ARBA" id="ARBA00022723"/>
    </source>
</evidence>
<comment type="catalytic activity">
    <reaction evidence="1 10">
        <text>ATP-dependent breakage, passage and rejoining of double-stranded DNA.</text>
        <dbReference type="EC" id="5.6.2.2"/>
    </reaction>
</comment>
<evidence type="ECO:0000256" key="6">
    <source>
        <dbReference type="ARBA" id="ARBA00022842"/>
    </source>
</evidence>
<evidence type="ECO:0000256" key="4">
    <source>
        <dbReference type="ARBA" id="ARBA00012895"/>
    </source>
</evidence>
<dbReference type="PANTHER" id="PTHR10848">
    <property type="entry name" value="MEIOTIC RECOMBINATION PROTEIN SPO11"/>
    <property type="match status" value="1"/>
</dbReference>
<dbReference type="GO" id="GO:0046872">
    <property type="term" value="F:metal ion binding"/>
    <property type="evidence" value="ECO:0007669"/>
    <property type="project" value="UniProtKB-KW"/>
</dbReference>
<keyword evidence="9 10" id="KW-0413">Isomerase</keyword>
<feature type="region of interest" description="Disordered" evidence="11">
    <location>
        <begin position="1"/>
        <end position="23"/>
    </location>
</feature>
<dbReference type="GO" id="GO:0000228">
    <property type="term" value="C:nuclear chromosome"/>
    <property type="evidence" value="ECO:0007669"/>
    <property type="project" value="TreeGrafter"/>
</dbReference>
<reference evidence="14" key="1">
    <citation type="journal article" date="2021" name="Nat. Commun.">
        <title>Genetic determinants of endophytism in the Arabidopsis root mycobiome.</title>
        <authorList>
            <person name="Mesny F."/>
            <person name="Miyauchi S."/>
            <person name="Thiergart T."/>
            <person name="Pickel B."/>
            <person name="Atanasova L."/>
            <person name="Karlsson M."/>
            <person name="Huettel B."/>
            <person name="Barry K.W."/>
            <person name="Haridas S."/>
            <person name="Chen C."/>
            <person name="Bauer D."/>
            <person name="Andreopoulos W."/>
            <person name="Pangilinan J."/>
            <person name="LaButti K."/>
            <person name="Riley R."/>
            <person name="Lipzen A."/>
            <person name="Clum A."/>
            <person name="Drula E."/>
            <person name="Henrissat B."/>
            <person name="Kohler A."/>
            <person name="Grigoriev I.V."/>
            <person name="Martin F.M."/>
            <person name="Hacquard S."/>
        </authorList>
    </citation>
    <scope>NUCLEOTIDE SEQUENCE</scope>
    <source>
        <strain evidence="14">MPI-CAGE-CH-0235</strain>
    </source>
</reference>
<dbReference type="PANTHER" id="PTHR10848:SF0">
    <property type="entry name" value="MEIOTIC RECOMBINATION PROTEIN SPO11"/>
    <property type="match status" value="1"/>
</dbReference>
<dbReference type="Gene3D" id="3.40.1360.10">
    <property type="match status" value="1"/>
</dbReference>
<dbReference type="CDD" id="cd00223">
    <property type="entry name" value="TOPRIM_TopoIIB_SPO"/>
    <property type="match status" value="1"/>
</dbReference>
<feature type="domain" description="Spo11/DNA topoisomerase VI subunit A N-terminal" evidence="12">
    <location>
        <begin position="91"/>
        <end position="152"/>
    </location>
</feature>
<proteinExistence type="inferred from homology"/>
<dbReference type="InterPro" id="IPR036078">
    <property type="entry name" value="Spo11/TopoVI_A_sf"/>
</dbReference>
<dbReference type="Proteomes" id="UP000813444">
    <property type="component" value="Unassembled WGS sequence"/>
</dbReference>
<evidence type="ECO:0000313" key="14">
    <source>
        <dbReference type="EMBL" id="KAH7318275.1"/>
    </source>
</evidence>
<dbReference type="InterPro" id="IPR034136">
    <property type="entry name" value="TOPRIM_Topo6A/Spo11"/>
</dbReference>
<evidence type="ECO:0000256" key="11">
    <source>
        <dbReference type="SAM" id="MobiDB-lite"/>
    </source>
</evidence>
<evidence type="ECO:0000256" key="10">
    <source>
        <dbReference type="PROSITE-ProRule" id="PRU01385"/>
    </source>
</evidence>
<dbReference type="PROSITE" id="PS52041">
    <property type="entry name" value="TOPO_IIB"/>
    <property type="match status" value="1"/>
</dbReference>
<keyword evidence="6" id="KW-0460">Magnesium</keyword>
<dbReference type="GO" id="GO:0042138">
    <property type="term" value="P:meiotic DNA double-strand break formation"/>
    <property type="evidence" value="ECO:0007669"/>
    <property type="project" value="TreeGrafter"/>
</dbReference>
<dbReference type="EC" id="5.6.2.2" evidence="4"/>
<dbReference type="GO" id="GO:0007131">
    <property type="term" value="P:reciprocal meiotic recombination"/>
    <property type="evidence" value="ECO:0007669"/>
    <property type="project" value="TreeGrafter"/>
</dbReference>
<comment type="similarity">
    <text evidence="3 10">Belongs to the TOP6A family.</text>
</comment>
<dbReference type="Gene3D" id="1.10.10.10">
    <property type="entry name" value="Winged helix-like DNA-binding domain superfamily/Winged helix DNA-binding domain"/>
    <property type="match status" value="1"/>
</dbReference>
<dbReference type="GO" id="GO:0003918">
    <property type="term" value="F:DNA topoisomerase type II (double strand cut, ATP-hydrolyzing) activity"/>
    <property type="evidence" value="ECO:0007669"/>
    <property type="project" value="UniProtKB-UniRule"/>
</dbReference>
<sequence>MAPYNLRSATRTTPSSNAEVAVEQTAPPRVTGMVVARIENILESVLDGFSRADEVRIEFKSRKSMRRRVGTASTSQQEYILFPGRTVHEAKRFARVLLILQLSHDALVSGTVLTKRHIFYQHQDLFEKQRNVDELVDDIAFTLGVNRHDLNIAAAPKGHIIGLLKLKLLDEAVVDMSLGTLGTTIPEMSSVTDMDFGRIPIAVIIAVLAHLHVWSRVNRHGQYFRRIGTLSGQTKHDQAKGYPDMATLSFLREVHRRKPEMPILALVDFDPDGLNIFRCYRYTSEQQILQPYPTNPAVQLLGIGASQVLEEDSPTNGTGPQDDFDNNRASDNRINTKVSVSSVSCRDPFLHLTGRDRKLAVSTLQRLDDVVPEDDEATHIRRELQVMLMMGVKVEIQWLDDSGNLSDWLDKTISNVMASR</sequence>
<evidence type="ECO:0000256" key="8">
    <source>
        <dbReference type="ARBA" id="ARBA00023125"/>
    </source>
</evidence>
<evidence type="ECO:0000313" key="15">
    <source>
        <dbReference type="Proteomes" id="UP000813444"/>
    </source>
</evidence>
<dbReference type="Pfam" id="PF21180">
    <property type="entry name" value="TOP6A-Spo11_Toprim"/>
    <property type="match status" value="1"/>
</dbReference>
<dbReference type="Pfam" id="PF04406">
    <property type="entry name" value="TP6A_N"/>
    <property type="match status" value="1"/>
</dbReference>
<protein>
    <recommendedName>
        <fullName evidence="4">DNA topoisomerase (ATP-hydrolyzing)</fullName>
        <ecNumber evidence="4">5.6.2.2</ecNumber>
    </recommendedName>
</protein>